<reference evidence="7 8" key="1">
    <citation type="journal article" date="2018" name="Mol. Plant">
        <title>The genome of Artemisia annua provides insight into the evolution of Asteraceae family and artemisinin biosynthesis.</title>
        <authorList>
            <person name="Shen Q."/>
            <person name="Zhang L."/>
            <person name="Liao Z."/>
            <person name="Wang S."/>
            <person name="Yan T."/>
            <person name="Shi P."/>
            <person name="Liu M."/>
            <person name="Fu X."/>
            <person name="Pan Q."/>
            <person name="Wang Y."/>
            <person name="Lv Z."/>
            <person name="Lu X."/>
            <person name="Zhang F."/>
            <person name="Jiang W."/>
            <person name="Ma Y."/>
            <person name="Chen M."/>
            <person name="Hao X."/>
            <person name="Li L."/>
            <person name="Tang Y."/>
            <person name="Lv G."/>
            <person name="Zhou Y."/>
            <person name="Sun X."/>
            <person name="Brodelius P.E."/>
            <person name="Rose J.K.C."/>
            <person name="Tang K."/>
        </authorList>
    </citation>
    <scope>NUCLEOTIDE SEQUENCE [LARGE SCALE GENOMIC DNA]</scope>
    <source>
        <strain evidence="8">cv. Huhao1</strain>
        <tissue evidence="7">Leaf</tissue>
    </source>
</reference>
<evidence type="ECO:0000256" key="2">
    <source>
        <dbReference type="ARBA" id="ARBA00009191"/>
    </source>
</evidence>
<dbReference type="EMBL" id="PKPP01008775">
    <property type="protein sequence ID" value="PWA49804.1"/>
    <property type="molecule type" value="Genomic_DNA"/>
</dbReference>
<dbReference type="STRING" id="35608.A0A2U1LLC6"/>
<comment type="similarity">
    <text evidence="2">Belongs to the strictosidine synthase family.</text>
</comment>
<evidence type="ECO:0000256" key="3">
    <source>
        <dbReference type="ARBA" id="ARBA00022554"/>
    </source>
</evidence>
<accession>A0A2U1LLC6</accession>
<dbReference type="Gene3D" id="2.120.10.30">
    <property type="entry name" value="TolB, C-terminal domain"/>
    <property type="match status" value="2"/>
</dbReference>
<sequence length="477" mass="51564">MATPKLLTMLLSILVACLCVFDTVVFCQYDKFSKYDLPTGVTGPESAAFGVLPSNGPYTTVTDGRILKWQGSSIGFVDFAYTTPTRSKQFCDGTTDPDKGPICGRPLALSFQRLTGLLYIADAYFGLLVVGPTGGLATQLIGGFKFLTGVDVNLITGDVYLIDASLTYEIRNTTQPGFQPDSTGRFLRYNIVTKQLSVLLSGLFGGGGPVISSDGRFVLVPEFNGMRISKYWSKQFCDGTTDPDKGPICGRPLALSFQRLTGLLYIADAYFGLLVVGPTGGLATQLIGGFKFLTGVDVNLITGDVYLIDASLTYEIRNTTQPGFQPDSTGRFLRYNIVTKQLSVLLSGLFGGGGPVISSDGRFVLVPEFNGMRISKYWLAGPKANTAELLLNTAGNPNKITRAERLREFWVAVSTGFYPRAPLIVPQGIRINSDGIVLQTVSFATEYFNKTVSLVQEQGGKLYVGSRLTSFIGIYSN</sequence>
<keyword evidence="3" id="KW-0926">Vacuole</keyword>
<organism evidence="7 8">
    <name type="scientific">Artemisia annua</name>
    <name type="common">Sweet wormwood</name>
    <dbReference type="NCBI Taxonomy" id="35608"/>
    <lineage>
        <taxon>Eukaryota</taxon>
        <taxon>Viridiplantae</taxon>
        <taxon>Streptophyta</taxon>
        <taxon>Embryophyta</taxon>
        <taxon>Tracheophyta</taxon>
        <taxon>Spermatophyta</taxon>
        <taxon>Magnoliopsida</taxon>
        <taxon>eudicotyledons</taxon>
        <taxon>Gunneridae</taxon>
        <taxon>Pentapetalae</taxon>
        <taxon>asterids</taxon>
        <taxon>campanulids</taxon>
        <taxon>Asterales</taxon>
        <taxon>Asteraceae</taxon>
        <taxon>Asteroideae</taxon>
        <taxon>Anthemideae</taxon>
        <taxon>Artemisiinae</taxon>
        <taxon>Artemisia</taxon>
    </lineage>
</organism>
<evidence type="ECO:0000313" key="7">
    <source>
        <dbReference type="EMBL" id="PWA49804.1"/>
    </source>
</evidence>
<keyword evidence="8" id="KW-1185">Reference proteome</keyword>
<keyword evidence="5" id="KW-0732">Signal</keyword>
<dbReference type="GO" id="GO:0012505">
    <property type="term" value="C:endomembrane system"/>
    <property type="evidence" value="ECO:0007669"/>
    <property type="project" value="TreeGrafter"/>
</dbReference>
<dbReference type="OrthoDB" id="5307922at2759"/>
<dbReference type="GO" id="GO:0016787">
    <property type="term" value="F:hydrolase activity"/>
    <property type="evidence" value="ECO:0007669"/>
    <property type="project" value="TreeGrafter"/>
</dbReference>
<evidence type="ECO:0000313" key="8">
    <source>
        <dbReference type="Proteomes" id="UP000245207"/>
    </source>
</evidence>
<evidence type="ECO:0000256" key="1">
    <source>
        <dbReference type="ARBA" id="ARBA00004116"/>
    </source>
</evidence>
<protein>
    <submittedName>
        <fullName evidence="7">Strictosidine synthase</fullName>
    </submittedName>
</protein>
<keyword evidence="4" id="KW-0325">Glycoprotein</keyword>
<gene>
    <name evidence="7" type="ORF">CTI12_AA478260</name>
</gene>
<proteinExistence type="inferred from homology"/>
<evidence type="ECO:0000256" key="4">
    <source>
        <dbReference type="ARBA" id="ARBA00023180"/>
    </source>
</evidence>
<comment type="subcellular location">
    <subcellularLocation>
        <location evidence="1">Vacuole</location>
    </subcellularLocation>
</comment>
<dbReference type="PANTHER" id="PTHR10426">
    <property type="entry name" value="STRICTOSIDINE SYNTHASE-RELATED"/>
    <property type="match status" value="1"/>
</dbReference>
<evidence type="ECO:0000259" key="6">
    <source>
        <dbReference type="Pfam" id="PF03088"/>
    </source>
</evidence>
<dbReference type="InterPro" id="IPR011042">
    <property type="entry name" value="6-blade_b-propeller_TolB-like"/>
</dbReference>
<dbReference type="Proteomes" id="UP000245207">
    <property type="component" value="Unassembled WGS sequence"/>
</dbReference>
<dbReference type="GO" id="GO:0005773">
    <property type="term" value="C:vacuole"/>
    <property type="evidence" value="ECO:0007669"/>
    <property type="project" value="UniProtKB-SubCell"/>
</dbReference>
<dbReference type="PROSITE" id="PS51257">
    <property type="entry name" value="PROKAR_LIPOPROTEIN"/>
    <property type="match status" value="1"/>
</dbReference>
<feature type="chain" id="PRO_5015780292" evidence="5">
    <location>
        <begin position="28"/>
        <end position="477"/>
    </location>
</feature>
<dbReference type="SUPFAM" id="SSF63829">
    <property type="entry name" value="Calcium-dependent phosphotriesterase"/>
    <property type="match status" value="2"/>
</dbReference>
<feature type="signal peptide" evidence="5">
    <location>
        <begin position="1"/>
        <end position="27"/>
    </location>
</feature>
<dbReference type="InterPro" id="IPR018119">
    <property type="entry name" value="Strictosidine_synth_cons-reg"/>
</dbReference>
<dbReference type="AlphaFoldDB" id="A0A2U1LLC6"/>
<comment type="caution">
    <text evidence="7">The sequence shown here is derived from an EMBL/GenBank/DDBJ whole genome shotgun (WGS) entry which is preliminary data.</text>
</comment>
<feature type="domain" description="Strictosidine synthase conserved region" evidence="6">
    <location>
        <begin position="295"/>
        <end position="381"/>
    </location>
</feature>
<name>A0A2U1LLC6_ARTAN</name>
<dbReference type="PANTHER" id="PTHR10426:SF105">
    <property type="entry name" value="STRICTOSIDINE SYNTHASE-RELATED"/>
    <property type="match status" value="1"/>
</dbReference>
<dbReference type="Pfam" id="PF03088">
    <property type="entry name" value="Str_synth"/>
    <property type="match status" value="2"/>
</dbReference>
<evidence type="ECO:0000256" key="5">
    <source>
        <dbReference type="SAM" id="SignalP"/>
    </source>
</evidence>
<feature type="domain" description="Strictosidine synthase conserved region" evidence="6">
    <location>
        <begin position="149"/>
        <end position="234"/>
    </location>
</feature>